<dbReference type="GO" id="GO:0022857">
    <property type="term" value="F:transmembrane transporter activity"/>
    <property type="evidence" value="ECO:0007669"/>
    <property type="project" value="InterPro"/>
</dbReference>
<evidence type="ECO:0000256" key="6">
    <source>
        <dbReference type="SAM" id="Phobius"/>
    </source>
</evidence>
<feature type="transmembrane region" description="Helical" evidence="6">
    <location>
        <begin position="12"/>
        <end position="31"/>
    </location>
</feature>
<dbReference type="PANTHER" id="PTHR43124:SF10">
    <property type="entry name" value="PURINE EFFLUX PUMP PBUE"/>
    <property type="match status" value="1"/>
</dbReference>
<feature type="transmembrane region" description="Helical" evidence="6">
    <location>
        <begin position="164"/>
        <end position="185"/>
    </location>
</feature>
<feature type="domain" description="Major facilitator superfamily (MFS) profile" evidence="7">
    <location>
        <begin position="1"/>
        <end position="379"/>
    </location>
</feature>
<sequence>MLNTLSVKTLWTYFALAFICMAGLAYINFLPGVVSALAGGIGFSEVEAGQIVAVNGYGGLVGSVVAIFLVRRVNWKTAVVTCLTLLTLMDSATAWIEGYSIMLGWRFLAGILGGLSLGVVFSVLARLDNPDRSFGTLLFVQFSIGSLVVYLLPGLEALINAYAVFYMMASIALLSIVFIALLPRLNLSKELSKRPQPLFGEYRNAFLLLAAIMLYQVAASAIWAYVGLIGLAAGIAAERASSYIAITGLLGLLGAMLPVVTGSRLGRLSWVVTGVALSLMAALLLDFAQHATLYVSAMALLFFAWPAVQAYLLAVTAEIDGSGRLATMAAVVSFVGLATGPLLASSLLDKGNYSLMLYSCALLFVLSYLLLLKPVQAYERSALAVLPTNYPA</sequence>
<dbReference type="GO" id="GO:0005886">
    <property type="term" value="C:plasma membrane"/>
    <property type="evidence" value="ECO:0007669"/>
    <property type="project" value="UniProtKB-SubCell"/>
</dbReference>
<proteinExistence type="predicted"/>
<dbReference type="PANTHER" id="PTHR43124">
    <property type="entry name" value="PURINE EFFLUX PUMP PBUE"/>
    <property type="match status" value="1"/>
</dbReference>
<dbReference type="InterPro" id="IPR050189">
    <property type="entry name" value="MFS_Efflux_Transporters"/>
</dbReference>
<feature type="transmembrane region" description="Helical" evidence="6">
    <location>
        <begin position="353"/>
        <end position="371"/>
    </location>
</feature>
<dbReference type="RefSeq" id="WP_160343068.1">
    <property type="nucleotide sequence ID" value="NZ_WKJZ01000001.1"/>
</dbReference>
<keyword evidence="3 6" id="KW-0812">Transmembrane</keyword>
<protein>
    <recommendedName>
        <fullName evidence="7">Major facilitator superfamily (MFS) profile domain-containing protein</fullName>
    </recommendedName>
</protein>
<organism evidence="8 9">
    <name type="scientific">Pseudomonas xionganensis</name>
    <dbReference type="NCBI Taxonomy" id="2654845"/>
    <lineage>
        <taxon>Bacteria</taxon>
        <taxon>Pseudomonadati</taxon>
        <taxon>Pseudomonadota</taxon>
        <taxon>Gammaproteobacteria</taxon>
        <taxon>Pseudomonadales</taxon>
        <taxon>Pseudomonadaceae</taxon>
        <taxon>Pseudomonas</taxon>
    </lineage>
</organism>
<reference evidence="8 9" key="1">
    <citation type="submission" date="2019-11" db="EMBL/GenBank/DDBJ databases">
        <title>Pseudomonas flavidum sp. nov., isolated from Baiyang Lake.</title>
        <authorList>
            <person name="Zhao Y."/>
        </authorList>
    </citation>
    <scope>NUCLEOTIDE SEQUENCE [LARGE SCALE GENOMIC DNA]</scope>
    <source>
        <strain evidence="9">R-22-3 w-18</strain>
    </source>
</reference>
<dbReference type="Gene3D" id="1.20.1250.20">
    <property type="entry name" value="MFS general substrate transporter like domains"/>
    <property type="match status" value="1"/>
</dbReference>
<evidence type="ECO:0000313" key="9">
    <source>
        <dbReference type="Proteomes" id="UP000429555"/>
    </source>
</evidence>
<keyword evidence="9" id="KW-1185">Reference proteome</keyword>
<keyword evidence="4 6" id="KW-1133">Transmembrane helix</keyword>
<feature type="transmembrane region" description="Helical" evidence="6">
    <location>
        <begin position="51"/>
        <end position="70"/>
    </location>
</feature>
<evidence type="ECO:0000259" key="7">
    <source>
        <dbReference type="PROSITE" id="PS50850"/>
    </source>
</evidence>
<feature type="transmembrane region" description="Helical" evidence="6">
    <location>
        <begin position="108"/>
        <end position="127"/>
    </location>
</feature>
<dbReference type="InterPro" id="IPR011701">
    <property type="entry name" value="MFS"/>
</dbReference>
<gene>
    <name evidence="8" type="ORF">GJV18_02085</name>
</gene>
<comment type="caution">
    <text evidence="8">The sequence shown here is derived from an EMBL/GenBank/DDBJ whole genome shotgun (WGS) entry which is preliminary data.</text>
</comment>
<keyword evidence="2" id="KW-1003">Cell membrane</keyword>
<dbReference type="InterPro" id="IPR020846">
    <property type="entry name" value="MFS_dom"/>
</dbReference>
<evidence type="ECO:0000256" key="4">
    <source>
        <dbReference type="ARBA" id="ARBA00022989"/>
    </source>
</evidence>
<name>A0A6I4KP45_9PSED</name>
<feature type="transmembrane region" description="Helical" evidence="6">
    <location>
        <begin position="134"/>
        <end position="152"/>
    </location>
</feature>
<dbReference type="Pfam" id="PF07690">
    <property type="entry name" value="MFS_1"/>
    <property type="match status" value="1"/>
</dbReference>
<evidence type="ECO:0000256" key="3">
    <source>
        <dbReference type="ARBA" id="ARBA00022692"/>
    </source>
</evidence>
<accession>A0A6I4KP45</accession>
<feature type="transmembrane region" description="Helical" evidence="6">
    <location>
        <begin position="325"/>
        <end position="347"/>
    </location>
</feature>
<feature type="transmembrane region" description="Helical" evidence="6">
    <location>
        <begin position="77"/>
        <end position="96"/>
    </location>
</feature>
<feature type="transmembrane region" description="Helical" evidence="6">
    <location>
        <begin position="243"/>
        <end position="261"/>
    </location>
</feature>
<dbReference type="PROSITE" id="PS50850">
    <property type="entry name" value="MFS"/>
    <property type="match status" value="1"/>
</dbReference>
<comment type="subcellular location">
    <subcellularLocation>
        <location evidence="1">Cell membrane</location>
        <topology evidence="1">Multi-pass membrane protein</topology>
    </subcellularLocation>
</comment>
<evidence type="ECO:0000313" key="8">
    <source>
        <dbReference type="EMBL" id="MVW74095.1"/>
    </source>
</evidence>
<feature type="transmembrane region" description="Helical" evidence="6">
    <location>
        <begin position="206"/>
        <end position="237"/>
    </location>
</feature>
<dbReference type="EMBL" id="WKJZ01000001">
    <property type="protein sequence ID" value="MVW74095.1"/>
    <property type="molecule type" value="Genomic_DNA"/>
</dbReference>
<dbReference type="SUPFAM" id="SSF103473">
    <property type="entry name" value="MFS general substrate transporter"/>
    <property type="match status" value="1"/>
</dbReference>
<evidence type="ECO:0000256" key="2">
    <source>
        <dbReference type="ARBA" id="ARBA00022475"/>
    </source>
</evidence>
<evidence type="ECO:0000256" key="1">
    <source>
        <dbReference type="ARBA" id="ARBA00004651"/>
    </source>
</evidence>
<evidence type="ECO:0000256" key="5">
    <source>
        <dbReference type="ARBA" id="ARBA00023136"/>
    </source>
</evidence>
<dbReference type="AlphaFoldDB" id="A0A6I4KP45"/>
<dbReference type="Proteomes" id="UP000429555">
    <property type="component" value="Unassembled WGS sequence"/>
</dbReference>
<feature type="transmembrane region" description="Helical" evidence="6">
    <location>
        <begin position="291"/>
        <end position="313"/>
    </location>
</feature>
<keyword evidence="5 6" id="KW-0472">Membrane</keyword>
<feature type="transmembrane region" description="Helical" evidence="6">
    <location>
        <begin position="268"/>
        <end position="285"/>
    </location>
</feature>
<dbReference type="InterPro" id="IPR036259">
    <property type="entry name" value="MFS_trans_sf"/>
</dbReference>